<dbReference type="EMBL" id="FONT01000002">
    <property type="protein sequence ID" value="SFE59371.1"/>
    <property type="molecule type" value="Genomic_DNA"/>
</dbReference>
<dbReference type="PANTHER" id="PTHR30404:SF0">
    <property type="entry name" value="N-ACETYLMURAMOYL-L-ALANINE AMIDASE AMIC"/>
    <property type="match status" value="1"/>
</dbReference>
<dbReference type="AlphaFoldDB" id="A0A1I2BTB7"/>
<keyword evidence="1" id="KW-0378">Hydrolase</keyword>
<dbReference type="RefSeq" id="WP_091659136.1">
    <property type="nucleotide sequence ID" value="NZ_FONT01000002.1"/>
</dbReference>
<keyword evidence="4" id="KW-1185">Reference proteome</keyword>
<feature type="domain" description="MurNAc-LAA" evidence="2">
    <location>
        <begin position="62"/>
        <end position="170"/>
    </location>
</feature>
<organism evidence="3 4">
    <name type="scientific">Alteribacillus iranensis</name>
    <dbReference type="NCBI Taxonomy" id="930128"/>
    <lineage>
        <taxon>Bacteria</taxon>
        <taxon>Bacillati</taxon>
        <taxon>Bacillota</taxon>
        <taxon>Bacilli</taxon>
        <taxon>Bacillales</taxon>
        <taxon>Bacillaceae</taxon>
        <taxon>Alteribacillus</taxon>
    </lineage>
</organism>
<accession>A0A1I2BTB7</accession>
<dbReference type="SUPFAM" id="SSF53187">
    <property type="entry name" value="Zn-dependent exopeptidases"/>
    <property type="match status" value="1"/>
</dbReference>
<dbReference type="Gene3D" id="3.40.630.40">
    <property type="entry name" value="Zn-dependent exopeptidases"/>
    <property type="match status" value="1"/>
</dbReference>
<dbReference type="SMART" id="SM00646">
    <property type="entry name" value="Ami_3"/>
    <property type="match status" value="1"/>
</dbReference>
<evidence type="ECO:0000313" key="3">
    <source>
        <dbReference type="EMBL" id="SFE59371.1"/>
    </source>
</evidence>
<name>A0A1I2BTB7_9BACI</name>
<dbReference type="Pfam" id="PF01520">
    <property type="entry name" value="Amidase_3"/>
    <property type="match status" value="1"/>
</dbReference>
<dbReference type="CDD" id="cd02696">
    <property type="entry name" value="MurNAc-LAA"/>
    <property type="match status" value="1"/>
</dbReference>
<dbReference type="STRING" id="930128.SAMN05192532_102497"/>
<evidence type="ECO:0000313" key="4">
    <source>
        <dbReference type="Proteomes" id="UP000199516"/>
    </source>
</evidence>
<dbReference type="PANTHER" id="PTHR30404">
    <property type="entry name" value="N-ACETYLMURAMOYL-L-ALANINE AMIDASE"/>
    <property type="match status" value="1"/>
</dbReference>
<evidence type="ECO:0000259" key="2">
    <source>
        <dbReference type="SMART" id="SM00646"/>
    </source>
</evidence>
<dbReference type="InterPro" id="IPR002508">
    <property type="entry name" value="MurNAc-LAA_cat"/>
</dbReference>
<dbReference type="Proteomes" id="UP000199516">
    <property type="component" value="Unassembled WGS sequence"/>
</dbReference>
<sequence length="222" mass="24770">MKVMIDPGHGGKDPGAVSAGLQEKDVTLRIAHLIRERLAREKGIRIRLTRETDTFVSLHKRAQLANEWHADYFLSIHINAGGGSGFESFIHPSSPKPTRSYQDTLHAHVVSQLGRNDRGKKRANFAVLRETTMPALLTENLFIDHTGDRDQLRKESVLEAMATGHADGLKHLYDKASPSTNQKTYRVIVNGVQTGAYRETANILHQVERHLGSATSIHITER</sequence>
<evidence type="ECO:0000256" key="1">
    <source>
        <dbReference type="ARBA" id="ARBA00022801"/>
    </source>
</evidence>
<dbReference type="GO" id="GO:0008745">
    <property type="term" value="F:N-acetylmuramoyl-L-alanine amidase activity"/>
    <property type="evidence" value="ECO:0007669"/>
    <property type="project" value="InterPro"/>
</dbReference>
<proteinExistence type="predicted"/>
<gene>
    <name evidence="3" type="ORF">SAMN05192532_102497</name>
</gene>
<dbReference type="GO" id="GO:0009253">
    <property type="term" value="P:peptidoglycan catabolic process"/>
    <property type="evidence" value="ECO:0007669"/>
    <property type="project" value="InterPro"/>
</dbReference>
<dbReference type="InterPro" id="IPR050695">
    <property type="entry name" value="N-acetylmuramoyl_amidase_3"/>
</dbReference>
<reference evidence="3 4" key="1">
    <citation type="submission" date="2016-10" db="EMBL/GenBank/DDBJ databases">
        <authorList>
            <person name="de Groot N.N."/>
        </authorList>
    </citation>
    <scope>NUCLEOTIDE SEQUENCE [LARGE SCALE GENOMIC DNA]</scope>
    <source>
        <strain evidence="3 4">DSM 23995</strain>
    </source>
</reference>
<protein>
    <submittedName>
        <fullName evidence="3">N-acetylmuramoyl-L-alanine amidase</fullName>
    </submittedName>
</protein>
<dbReference type="GO" id="GO:0030288">
    <property type="term" value="C:outer membrane-bounded periplasmic space"/>
    <property type="evidence" value="ECO:0007669"/>
    <property type="project" value="TreeGrafter"/>
</dbReference>
<dbReference type="OrthoDB" id="9763643at2"/>